<dbReference type="EMBL" id="LWDX02004900">
    <property type="protein sequence ID" value="OEL37600.1"/>
    <property type="molecule type" value="Genomic_DNA"/>
</dbReference>
<sequence>MANFAIDPRPHVPRGFVVLPHDLAAALKDFIQFQGVRLAEVQPSPIGDSFVRFSSPVEREHFFDRIIQFGLDYQLRFIKHDAGDNVRMHDLDRKAWLMLMVFPIDARSNTVISRLLLVRYFEQCKDSGQAASDHNPVQLDPTPSVHPGAAAA</sequence>
<dbReference type="OrthoDB" id="681776at2759"/>
<gene>
    <name evidence="2" type="ORF">BAE44_0001381</name>
</gene>
<organism evidence="2 3">
    <name type="scientific">Dichanthelium oligosanthes</name>
    <dbReference type="NCBI Taxonomy" id="888268"/>
    <lineage>
        <taxon>Eukaryota</taxon>
        <taxon>Viridiplantae</taxon>
        <taxon>Streptophyta</taxon>
        <taxon>Embryophyta</taxon>
        <taxon>Tracheophyta</taxon>
        <taxon>Spermatophyta</taxon>
        <taxon>Magnoliopsida</taxon>
        <taxon>Liliopsida</taxon>
        <taxon>Poales</taxon>
        <taxon>Poaceae</taxon>
        <taxon>PACMAD clade</taxon>
        <taxon>Panicoideae</taxon>
        <taxon>Panicodae</taxon>
        <taxon>Paniceae</taxon>
        <taxon>Dichantheliinae</taxon>
        <taxon>Dichanthelium</taxon>
    </lineage>
</organism>
<dbReference type="PANTHER" id="PTHR33075:SF7">
    <property type="entry name" value="OS02G0303350 PROTEIN"/>
    <property type="match status" value="1"/>
</dbReference>
<reference evidence="2 3" key="1">
    <citation type="submission" date="2016-09" db="EMBL/GenBank/DDBJ databases">
        <title>The draft genome of Dichanthelium oligosanthes: A C3 panicoid grass species.</title>
        <authorList>
            <person name="Studer A.J."/>
            <person name="Schnable J.C."/>
            <person name="Brutnell T.P."/>
        </authorList>
    </citation>
    <scope>NUCLEOTIDE SEQUENCE [LARGE SCALE GENOMIC DNA]</scope>
    <source>
        <strain evidence="3">cv. Kellogg 1175</strain>
        <tissue evidence="2">Leaf</tissue>
    </source>
</reference>
<evidence type="ECO:0000256" key="1">
    <source>
        <dbReference type="SAM" id="MobiDB-lite"/>
    </source>
</evidence>
<dbReference type="PANTHER" id="PTHR33075">
    <property type="entry name" value="OS02G0499800 PROTEIN"/>
    <property type="match status" value="1"/>
</dbReference>
<evidence type="ECO:0000313" key="2">
    <source>
        <dbReference type="EMBL" id="OEL37600.1"/>
    </source>
</evidence>
<keyword evidence="3" id="KW-1185">Reference proteome</keyword>
<feature type="region of interest" description="Disordered" evidence="1">
    <location>
        <begin position="129"/>
        <end position="152"/>
    </location>
</feature>
<accession>A0A1E5WKD1</accession>
<protein>
    <submittedName>
        <fullName evidence="2">Uncharacterized protein</fullName>
    </submittedName>
</protein>
<dbReference type="Proteomes" id="UP000095767">
    <property type="component" value="Unassembled WGS sequence"/>
</dbReference>
<evidence type="ECO:0000313" key="3">
    <source>
        <dbReference type="Proteomes" id="UP000095767"/>
    </source>
</evidence>
<dbReference type="AlphaFoldDB" id="A0A1E5WKD1"/>
<name>A0A1E5WKD1_9POAL</name>
<proteinExistence type="predicted"/>
<comment type="caution">
    <text evidence="2">The sequence shown here is derived from an EMBL/GenBank/DDBJ whole genome shotgun (WGS) entry which is preliminary data.</text>
</comment>